<keyword evidence="1" id="KW-1133">Transmembrane helix</keyword>
<protein>
    <submittedName>
        <fullName evidence="2">Uncharacterized protein</fullName>
    </submittedName>
</protein>
<name>A0A1A8F308_9TELE</name>
<accession>A0A1A8F308</accession>
<evidence type="ECO:0000256" key="1">
    <source>
        <dbReference type="SAM" id="Phobius"/>
    </source>
</evidence>
<feature type="transmembrane region" description="Helical" evidence="1">
    <location>
        <begin position="27"/>
        <end position="43"/>
    </location>
</feature>
<reference evidence="2" key="1">
    <citation type="submission" date="2016-05" db="EMBL/GenBank/DDBJ databases">
        <authorList>
            <person name="Lavstsen T."/>
            <person name="Jespersen J.S."/>
        </authorList>
    </citation>
    <scope>NUCLEOTIDE SEQUENCE</scope>
    <source>
        <tissue evidence="2">Brain</tissue>
    </source>
</reference>
<keyword evidence="1" id="KW-0812">Transmembrane</keyword>
<proteinExistence type="predicted"/>
<keyword evidence="1" id="KW-0472">Membrane</keyword>
<organism evidence="2">
    <name type="scientific">Nothobranchius korthausae</name>
    <dbReference type="NCBI Taxonomy" id="1143690"/>
    <lineage>
        <taxon>Eukaryota</taxon>
        <taxon>Metazoa</taxon>
        <taxon>Chordata</taxon>
        <taxon>Craniata</taxon>
        <taxon>Vertebrata</taxon>
        <taxon>Euteleostomi</taxon>
        <taxon>Actinopterygii</taxon>
        <taxon>Neopterygii</taxon>
        <taxon>Teleostei</taxon>
        <taxon>Neoteleostei</taxon>
        <taxon>Acanthomorphata</taxon>
        <taxon>Ovalentaria</taxon>
        <taxon>Atherinomorphae</taxon>
        <taxon>Cyprinodontiformes</taxon>
        <taxon>Nothobranchiidae</taxon>
        <taxon>Nothobranchius</taxon>
    </lineage>
</organism>
<reference evidence="2" key="2">
    <citation type="submission" date="2016-06" db="EMBL/GenBank/DDBJ databases">
        <title>The genome of a short-lived fish provides insights into sex chromosome evolution and the genetic control of aging.</title>
        <authorList>
            <person name="Reichwald K."/>
            <person name="Felder M."/>
            <person name="Petzold A."/>
            <person name="Koch P."/>
            <person name="Groth M."/>
            <person name="Platzer M."/>
        </authorList>
    </citation>
    <scope>NUCLEOTIDE SEQUENCE</scope>
    <source>
        <tissue evidence="2">Brain</tissue>
    </source>
</reference>
<gene>
    <name evidence="2" type="primary">SYNGAP1</name>
</gene>
<feature type="non-terminal residue" evidence="2">
    <location>
        <position position="111"/>
    </location>
</feature>
<sequence>KKLNMHSLNQKLLKNKTLASMKTFGDVAIYISTMMRIILTIVFQRKTKTLRQTSSGEDIYLLTTDASIQWSNPLYINRIFIIRQSCEEKRCPRGLMDKLVFHLLTPPHPTV</sequence>
<dbReference type="AlphaFoldDB" id="A0A1A8F308"/>
<evidence type="ECO:0000313" key="2">
    <source>
        <dbReference type="EMBL" id="SBQ53213.1"/>
    </source>
</evidence>
<dbReference type="EMBL" id="HAEB01006686">
    <property type="protein sequence ID" value="SBQ53213.1"/>
    <property type="molecule type" value="Transcribed_RNA"/>
</dbReference>
<feature type="non-terminal residue" evidence="2">
    <location>
        <position position="1"/>
    </location>
</feature>